<dbReference type="InterPro" id="IPR050266">
    <property type="entry name" value="AB_hydrolase_sf"/>
</dbReference>
<dbReference type="GO" id="GO:0016020">
    <property type="term" value="C:membrane"/>
    <property type="evidence" value="ECO:0007669"/>
    <property type="project" value="TreeGrafter"/>
</dbReference>
<dbReference type="PANTHER" id="PTHR43798:SF31">
    <property type="entry name" value="AB HYDROLASE SUPERFAMILY PROTEIN YCLE"/>
    <property type="match status" value="1"/>
</dbReference>
<dbReference type="Gene3D" id="3.40.50.1820">
    <property type="entry name" value="alpha/beta hydrolase"/>
    <property type="match status" value="1"/>
</dbReference>
<dbReference type="RefSeq" id="WP_003335332.1">
    <property type="nucleotide sequence ID" value="NZ_CP007806.1"/>
</dbReference>
<dbReference type="PANTHER" id="PTHR43798">
    <property type="entry name" value="MONOACYLGLYCEROL LIPASE"/>
    <property type="match status" value="1"/>
</dbReference>
<dbReference type="PRINTS" id="PR00412">
    <property type="entry name" value="EPOXHYDRLASE"/>
</dbReference>
<keyword evidence="4" id="KW-1185">Reference proteome</keyword>
<name>A0A075QZX3_BRELA</name>
<accession>A0A075QZX3</accession>
<dbReference type="eggNOG" id="COG2267">
    <property type="taxonomic scope" value="Bacteria"/>
</dbReference>
<protein>
    <submittedName>
        <fullName evidence="3">Alpha/beta hydrolase fold family protein</fullName>
        <ecNumber evidence="3">3.1.1.2</ecNumber>
    </submittedName>
</protein>
<dbReference type="EMBL" id="CP007806">
    <property type="protein sequence ID" value="AIG25164.1"/>
    <property type="molecule type" value="Genomic_DNA"/>
</dbReference>
<reference evidence="3 4" key="1">
    <citation type="journal article" date="2011" name="J. Bacteriol.">
        <title>Genome sequence of Brevibacillus laterosporus LMG 15441, a pathogen of invertebrates.</title>
        <authorList>
            <person name="Djukic M."/>
            <person name="Poehlein A."/>
            <person name="Thurmer A."/>
            <person name="Daniel R."/>
        </authorList>
    </citation>
    <scope>NUCLEOTIDE SEQUENCE [LARGE SCALE GENOMIC DNA]</scope>
    <source>
        <strain evidence="3 4">LMG 15441</strain>
    </source>
</reference>
<dbReference type="SUPFAM" id="SSF53474">
    <property type="entry name" value="alpha/beta-Hydrolases"/>
    <property type="match status" value="1"/>
</dbReference>
<dbReference type="GO" id="GO:0004064">
    <property type="term" value="F:arylesterase activity"/>
    <property type="evidence" value="ECO:0007669"/>
    <property type="project" value="UniProtKB-EC"/>
</dbReference>
<evidence type="ECO:0000313" key="3">
    <source>
        <dbReference type="EMBL" id="AIG25164.1"/>
    </source>
</evidence>
<dbReference type="Proteomes" id="UP000005850">
    <property type="component" value="Chromosome"/>
</dbReference>
<dbReference type="STRING" id="1042163.BRLA_c008230"/>
<dbReference type="KEGG" id="blr:BRLA_c008230"/>
<dbReference type="Pfam" id="PF00561">
    <property type="entry name" value="Abhydrolase_1"/>
    <property type="match status" value="1"/>
</dbReference>
<dbReference type="InterPro" id="IPR000639">
    <property type="entry name" value="Epox_hydrolase-like"/>
</dbReference>
<dbReference type="HOGENOM" id="CLU_020336_12_3_9"/>
<dbReference type="PRINTS" id="PR00111">
    <property type="entry name" value="ABHYDROLASE"/>
</dbReference>
<proteinExistence type="predicted"/>
<evidence type="ECO:0000256" key="1">
    <source>
        <dbReference type="ARBA" id="ARBA00022801"/>
    </source>
</evidence>
<evidence type="ECO:0000259" key="2">
    <source>
        <dbReference type="Pfam" id="PF00561"/>
    </source>
</evidence>
<organism evidence="3 4">
    <name type="scientific">Brevibacillus laterosporus LMG 15441</name>
    <dbReference type="NCBI Taxonomy" id="1042163"/>
    <lineage>
        <taxon>Bacteria</taxon>
        <taxon>Bacillati</taxon>
        <taxon>Bacillota</taxon>
        <taxon>Bacilli</taxon>
        <taxon>Bacillales</taxon>
        <taxon>Paenibacillaceae</taxon>
        <taxon>Brevibacillus</taxon>
    </lineage>
</organism>
<keyword evidence="1 3" id="KW-0378">Hydrolase</keyword>
<dbReference type="InterPro" id="IPR000073">
    <property type="entry name" value="AB_hydrolase_1"/>
</dbReference>
<dbReference type="EC" id="3.1.1.2" evidence="3"/>
<sequence length="269" mass="30993">MACIEVEEGVHIYAEDLYPEGDKTVVFIHGWPVNHQMYEYQTTWLPNYGYRCVGIDLRGFGDSDRPWQGYCYDRLADDIRVIMDALCLENVTLVGHSMGGAISIRYMARHKGYQVGKLALLAAAAPSFVQRKNYPYGMTKRQVDELIYKTYTDRPAMMRDFGNIFFYQPVSDELRLWFWGLGMAASNHATAMTAMSLRDEDLRSDLDKIHVPTGIFHGKHDQVCPYEFALVMHQGIYGSQLFPFEQSGHGIFYEELALFQQRFLTFLES</sequence>
<feature type="domain" description="AB hydrolase-1" evidence="2">
    <location>
        <begin position="24"/>
        <end position="255"/>
    </location>
</feature>
<dbReference type="InterPro" id="IPR029058">
    <property type="entry name" value="AB_hydrolase_fold"/>
</dbReference>
<evidence type="ECO:0000313" key="4">
    <source>
        <dbReference type="Proteomes" id="UP000005850"/>
    </source>
</evidence>
<dbReference type="AlphaFoldDB" id="A0A075QZX3"/>
<gene>
    <name evidence="3" type="ORF">BRLA_c008230</name>
</gene>